<feature type="region of interest" description="Disordered" evidence="1">
    <location>
        <begin position="1"/>
        <end position="84"/>
    </location>
</feature>
<feature type="non-terminal residue" evidence="2">
    <location>
        <position position="1"/>
    </location>
</feature>
<reference evidence="2" key="1">
    <citation type="submission" date="2020-02" db="EMBL/GenBank/DDBJ databases">
        <authorList>
            <person name="Meier V. D."/>
        </authorList>
    </citation>
    <scope>NUCLEOTIDE SEQUENCE</scope>
    <source>
        <strain evidence="2">AVDCRST_MAG88</strain>
    </source>
</reference>
<feature type="compositionally biased region" description="Basic residues" evidence="1">
    <location>
        <begin position="10"/>
        <end position="21"/>
    </location>
</feature>
<name>A0A6J4VNV0_9BACT</name>
<dbReference type="EMBL" id="CADCWM010000911">
    <property type="protein sequence ID" value="CAA9584400.1"/>
    <property type="molecule type" value="Genomic_DNA"/>
</dbReference>
<gene>
    <name evidence="2" type="ORF">AVDCRST_MAG88-3742</name>
</gene>
<feature type="compositionally biased region" description="Basic residues" evidence="1">
    <location>
        <begin position="63"/>
        <end position="84"/>
    </location>
</feature>
<evidence type="ECO:0000256" key="1">
    <source>
        <dbReference type="SAM" id="MobiDB-lite"/>
    </source>
</evidence>
<evidence type="ECO:0000313" key="2">
    <source>
        <dbReference type="EMBL" id="CAA9584400.1"/>
    </source>
</evidence>
<protein>
    <submittedName>
        <fullName evidence="2">Uncharacterized protein</fullName>
    </submittedName>
</protein>
<proteinExistence type="predicted"/>
<dbReference type="AlphaFoldDB" id="A0A6J4VNV0"/>
<accession>A0A6J4VNV0</accession>
<feature type="non-terminal residue" evidence="2">
    <location>
        <position position="84"/>
    </location>
</feature>
<sequence length="84" mass="8938">GSQRSEALRGHGRCRARGGSRPHRDNARPAPLVRHPVVSRANSGSPARPGAGGALQRRAPAVRLRRQAGALRRHCRAAGRGRSP</sequence>
<organism evidence="2">
    <name type="scientific">uncultured Thermomicrobiales bacterium</name>
    <dbReference type="NCBI Taxonomy" id="1645740"/>
    <lineage>
        <taxon>Bacteria</taxon>
        <taxon>Pseudomonadati</taxon>
        <taxon>Thermomicrobiota</taxon>
        <taxon>Thermomicrobia</taxon>
        <taxon>Thermomicrobiales</taxon>
        <taxon>environmental samples</taxon>
    </lineage>
</organism>